<comment type="pathway">
    <text evidence="2">Cell wall biogenesis; peptidoglycan biosynthesis.</text>
</comment>
<keyword evidence="5" id="KW-0436">Ligase</keyword>
<dbReference type="GO" id="GO:0005524">
    <property type="term" value="F:ATP binding"/>
    <property type="evidence" value="ECO:0007669"/>
    <property type="project" value="InterPro"/>
</dbReference>
<keyword evidence="2" id="KW-0573">Peptidoglycan synthesis</keyword>
<dbReference type="Gene3D" id="3.90.190.20">
    <property type="entry name" value="Mur ligase, C-terminal domain"/>
    <property type="match status" value="1"/>
</dbReference>
<reference evidence="5 6" key="1">
    <citation type="journal article" date="2015" name="Nature">
        <title>rRNA introns, odd ribosomes, and small enigmatic genomes across a large radiation of phyla.</title>
        <authorList>
            <person name="Brown C.T."/>
            <person name="Hug L.A."/>
            <person name="Thomas B.C."/>
            <person name="Sharon I."/>
            <person name="Castelle C.J."/>
            <person name="Singh A."/>
            <person name="Wilkins M.J."/>
            <person name="Williams K.H."/>
            <person name="Banfield J.F."/>
        </authorList>
    </citation>
    <scope>NUCLEOTIDE SEQUENCE [LARGE SCALE GENOMIC DNA]</scope>
</reference>
<dbReference type="SUPFAM" id="SSF53244">
    <property type="entry name" value="MurD-like peptide ligases, peptide-binding domain"/>
    <property type="match status" value="1"/>
</dbReference>
<dbReference type="Proteomes" id="UP000034772">
    <property type="component" value="Unassembled WGS sequence"/>
</dbReference>
<sequence length="433" mass="48817">MPMALKNYFQKGFWKKLADLFRPIYHYLLALAGALWYRFPAKNIFVVAVTGTKGKTTTVEIIGAILKEDGYKVALSSTLHFEIAGAEERNLFKMTMPGRFFIQKFLRRAVNAKCDYAVIEMTSEGAQQFRHKFTALNALVFTNLAPEHIESHGSFENYLAAKLKLARALEKSHKDRKFIIANVDDPQGNTFLNANVPGKFPFSLKNTSPYLIKKEGLEFALENRKVISPLSGEFNLYNILASIMFARSQNITDEIIIKAVEKFSGLRGRVEKVTLSSNDPDSIKQNFSVIVDYAHTPDSLEKVYQVFQNTRLICVLGNTGGGRDTWKRPIMGQIADRYCDHIILTNEDPYDEDPRKILQEIHTAIKETACEEILDRRSAIRRALGLAKTGDTVIITGKGTDPYIMGPHGQKTPWDDATVAREELKNTLNARTA</sequence>
<keyword evidence="2" id="KW-0131">Cell cycle</keyword>
<dbReference type="GO" id="GO:0051301">
    <property type="term" value="P:cell division"/>
    <property type="evidence" value="ECO:0007669"/>
    <property type="project" value="UniProtKB-KW"/>
</dbReference>
<keyword evidence="2" id="KW-0961">Cell wall biogenesis/degradation</keyword>
<evidence type="ECO:0000259" key="4">
    <source>
        <dbReference type="Pfam" id="PF08245"/>
    </source>
</evidence>
<dbReference type="AlphaFoldDB" id="A0A0G1WB42"/>
<accession>A0A0G1WB42</accession>
<feature type="domain" description="Mur ligase central" evidence="4">
    <location>
        <begin position="49"/>
        <end position="245"/>
    </location>
</feature>
<dbReference type="GO" id="GO:0008360">
    <property type="term" value="P:regulation of cell shape"/>
    <property type="evidence" value="ECO:0007669"/>
    <property type="project" value="UniProtKB-KW"/>
</dbReference>
<dbReference type="UniPathway" id="UPA00219"/>
<dbReference type="PANTHER" id="PTHR23135">
    <property type="entry name" value="MUR LIGASE FAMILY MEMBER"/>
    <property type="match status" value="1"/>
</dbReference>
<dbReference type="GO" id="GO:0005737">
    <property type="term" value="C:cytoplasm"/>
    <property type="evidence" value="ECO:0007669"/>
    <property type="project" value="UniProtKB-SubCell"/>
</dbReference>
<dbReference type="EMBL" id="LCOZ01000015">
    <property type="protein sequence ID" value="KKU87543.1"/>
    <property type="molecule type" value="Genomic_DNA"/>
</dbReference>
<dbReference type="PATRIC" id="fig|1618373.3.peg.171"/>
<comment type="similarity">
    <text evidence="1">Belongs to the MurCDEF family. MurE subfamily.</text>
</comment>
<dbReference type="InterPro" id="IPR004101">
    <property type="entry name" value="Mur_ligase_C"/>
</dbReference>
<comment type="caution">
    <text evidence="5">The sequence shown here is derived from an EMBL/GenBank/DDBJ whole genome shotgun (WGS) entry which is preliminary data.</text>
</comment>
<organism evidence="5 6">
    <name type="scientific">Candidatus Beckwithbacteria bacterium GW2011_GWC2_47_9</name>
    <dbReference type="NCBI Taxonomy" id="1618373"/>
    <lineage>
        <taxon>Bacteria</taxon>
        <taxon>Candidatus Beckwithiibacteriota</taxon>
    </lineage>
</organism>
<dbReference type="PANTHER" id="PTHR23135:SF4">
    <property type="entry name" value="UDP-N-ACETYLMURAMOYL-L-ALANYL-D-GLUTAMATE--2,6-DIAMINOPIMELATE LIGASE MURE HOMOLOG, CHLOROPLASTIC"/>
    <property type="match status" value="1"/>
</dbReference>
<dbReference type="NCBIfam" id="TIGR01085">
    <property type="entry name" value="murE"/>
    <property type="match status" value="1"/>
</dbReference>
<dbReference type="GO" id="GO:0009252">
    <property type="term" value="P:peptidoglycan biosynthetic process"/>
    <property type="evidence" value="ECO:0007669"/>
    <property type="project" value="UniProtKB-UniPathway"/>
</dbReference>
<protein>
    <submittedName>
        <fullName evidence="5">UDP-N-acetylmuramoyl-L-alanyl-D-glutamate-2, 6-diaminopimelate ligase</fullName>
    </submittedName>
</protein>
<dbReference type="Pfam" id="PF02875">
    <property type="entry name" value="Mur_ligase_C"/>
    <property type="match status" value="1"/>
</dbReference>
<dbReference type="Gene3D" id="3.40.1190.10">
    <property type="entry name" value="Mur-like, catalytic domain"/>
    <property type="match status" value="1"/>
</dbReference>
<dbReference type="InterPro" id="IPR036565">
    <property type="entry name" value="Mur-like_cat_sf"/>
</dbReference>
<dbReference type="SUPFAM" id="SSF53623">
    <property type="entry name" value="MurD-like peptide ligases, catalytic domain"/>
    <property type="match status" value="1"/>
</dbReference>
<evidence type="ECO:0000313" key="5">
    <source>
        <dbReference type="EMBL" id="KKU87543.1"/>
    </source>
</evidence>
<comment type="subcellular location">
    <subcellularLocation>
        <location evidence="2">Cytoplasm</location>
    </subcellularLocation>
</comment>
<evidence type="ECO:0000259" key="3">
    <source>
        <dbReference type="Pfam" id="PF02875"/>
    </source>
</evidence>
<evidence type="ECO:0000256" key="1">
    <source>
        <dbReference type="ARBA" id="ARBA00005898"/>
    </source>
</evidence>
<keyword evidence="2" id="KW-0133">Cell shape</keyword>
<dbReference type="InterPro" id="IPR005761">
    <property type="entry name" value="UDP-N-AcMur-Glu-dNH2Pim_ligase"/>
</dbReference>
<dbReference type="GO" id="GO:0071555">
    <property type="term" value="P:cell wall organization"/>
    <property type="evidence" value="ECO:0007669"/>
    <property type="project" value="UniProtKB-KW"/>
</dbReference>
<name>A0A0G1WB42_9BACT</name>
<dbReference type="Pfam" id="PF08245">
    <property type="entry name" value="Mur_ligase_M"/>
    <property type="match status" value="1"/>
</dbReference>
<gene>
    <name evidence="5" type="ORF">UY17_C0015G0002</name>
</gene>
<evidence type="ECO:0000256" key="2">
    <source>
        <dbReference type="RuleBase" id="RU004135"/>
    </source>
</evidence>
<dbReference type="InterPro" id="IPR013221">
    <property type="entry name" value="Mur_ligase_cen"/>
</dbReference>
<feature type="domain" description="Mur ligase C-terminal" evidence="3">
    <location>
        <begin position="285"/>
        <end position="399"/>
    </location>
</feature>
<dbReference type="GO" id="GO:0016881">
    <property type="term" value="F:acid-amino acid ligase activity"/>
    <property type="evidence" value="ECO:0007669"/>
    <property type="project" value="InterPro"/>
</dbReference>
<keyword evidence="2" id="KW-0132">Cell division</keyword>
<dbReference type="InterPro" id="IPR036615">
    <property type="entry name" value="Mur_ligase_C_dom_sf"/>
</dbReference>
<evidence type="ECO:0000313" key="6">
    <source>
        <dbReference type="Proteomes" id="UP000034772"/>
    </source>
</evidence>
<proteinExistence type="inferred from homology"/>